<dbReference type="InterPro" id="IPR016259">
    <property type="entry name" value="Hygromycin-B_Kinase"/>
</dbReference>
<sequence length="358" mass="40034">MSAFHTNSRPPVRSLRNLVRMSPPAGAGEKGVNGRPPQPYGGEVTNHALPAAETEARFASVRRDEARLRPGVLALCRRLGHGGADVTRFPGGSLPVYAVGDRLVLKLYPPTCRDNWQVEDHVLRAIDGRLPVPTPRVEAAGEFGDWRYVLMTRLGGEPLTEVWSRTDERDRDAIAERLGCALAALHEITVPALGPPDWHRFVADQRACCVERQRARGLAPRWLAQIPDFLDSVPLPPSPPVLLHTEIMREHLLVTRGPTGWSLSGLYDFEPAMMGDRDYEFVSVGVFVARGDARFLRRLLTAYGHPDDRLDTALQRRLLAYTLLHRYSDLAWYLEEMPAPPEPTLDALATRWWALDTP</sequence>
<dbReference type="EMBL" id="BSTK01000018">
    <property type="protein sequence ID" value="GLY90885.1"/>
    <property type="molecule type" value="Genomic_DNA"/>
</dbReference>
<feature type="domain" description="Aminoglycoside phosphotransferase" evidence="2">
    <location>
        <begin position="86"/>
        <end position="307"/>
    </location>
</feature>
<dbReference type="InterPro" id="IPR051678">
    <property type="entry name" value="AGP_Transferase"/>
</dbReference>
<comment type="caution">
    <text evidence="3">The sequence shown here is derived from an EMBL/GenBank/DDBJ whole genome shotgun (WGS) entry which is preliminary data.</text>
</comment>
<dbReference type="PANTHER" id="PTHR21310">
    <property type="entry name" value="AMINOGLYCOSIDE PHOSPHOTRANSFERASE-RELATED-RELATED"/>
    <property type="match status" value="1"/>
</dbReference>
<evidence type="ECO:0000313" key="4">
    <source>
        <dbReference type="Proteomes" id="UP001165074"/>
    </source>
</evidence>
<feature type="region of interest" description="Disordered" evidence="1">
    <location>
        <begin position="1"/>
        <end position="37"/>
    </location>
</feature>
<evidence type="ECO:0000259" key="2">
    <source>
        <dbReference type="Pfam" id="PF01636"/>
    </source>
</evidence>
<dbReference type="SUPFAM" id="SSF56112">
    <property type="entry name" value="Protein kinase-like (PK-like)"/>
    <property type="match status" value="1"/>
</dbReference>
<dbReference type="InterPro" id="IPR002575">
    <property type="entry name" value="Aminoglycoside_PTrfase"/>
</dbReference>
<reference evidence="3" key="1">
    <citation type="submission" date="2023-03" db="EMBL/GenBank/DDBJ databases">
        <title>Actinoallomurus iriomotensis NBRC 103684.</title>
        <authorList>
            <person name="Ichikawa N."/>
            <person name="Sato H."/>
            <person name="Tonouchi N."/>
        </authorList>
    </citation>
    <scope>NUCLEOTIDE SEQUENCE</scope>
    <source>
        <strain evidence="3">NBRC 103684</strain>
    </source>
</reference>
<keyword evidence="4" id="KW-1185">Reference proteome</keyword>
<proteinExistence type="predicted"/>
<gene>
    <name evidence="3" type="ORF">Airi02_088140</name>
</gene>
<organism evidence="3 4">
    <name type="scientific">Actinoallomurus iriomotensis</name>
    <dbReference type="NCBI Taxonomy" id="478107"/>
    <lineage>
        <taxon>Bacteria</taxon>
        <taxon>Bacillati</taxon>
        <taxon>Actinomycetota</taxon>
        <taxon>Actinomycetes</taxon>
        <taxon>Streptosporangiales</taxon>
        <taxon>Thermomonosporaceae</taxon>
        <taxon>Actinoallomurus</taxon>
    </lineage>
</organism>
<dbReference type="Pfam" id="PF01636">
    <property type="entry name" value="APH"/>
    <property type="match status" value="1"/>
</dbReference>
<protein>
    <submittedName>
        <fullName evidence="3">Phosphotransferase</fullName>
    </submittedName>
</protein>
<dbReference type="AlphaFoldDB" id="A0A9W6S9P8"/>
<dbReference type="InterPro" id="IPR011009">
    <property type="entry name" value="Kinase-like_dom_sf"/>
</dbReference>
<dbReference type="CDD" id="cd05120">
    <property type="entry name" value="APH_ChoK_like"/>
    <property type="match status" value="1"/>
</dbReference>
<evidence type="ECO:0000313" key="3">
    <source>
        <dbReference type="EMBL" id="GLY90885.1"/>
    </source>
</evidence>
<name>A0A9W6S9P8_9ACTN</name>
<dbReference type="Proteomes" id="UP001165074">
    <property type="component" value="Unassembled WGS sequence"/>
</dbReference>
<dbReference type="PANTHER" id="PTHR21310:SF15">
    <property type="entry name" value="AMINOGLYCOSIDE PHOSPHOTRANSFERASE DOMAIN-CONTAINING PROTEIN"/>
    <property type="match status" value="1"/>
</dbReference>
<dbReference type="Gene3D" id="3.90.1200.10">
    <property type="match status" value="1"/>
</dbReference>
<evidence type="ECO:0000256" key="1">
    <source>
        <dbReference type="SAM" id="MobiDB-lite"/>
    </source>
</evidence>
<dbReference type="PIRSF" id="PIRSF000707">
    <property type="entry name" value="Hygromycin-B_kinase"/>
    <property type="match status" value="1"/>
</dbReference>
<accession>A0A9W6S9P8</accession>